<gene>
    <name evidence="2" type="ORF">SAMN05216267_103345</name>
</gene>
<name>A0A1H8R8Z8_9ACTN</name>
<dbReference type="Proteomes" id="UP000181951">
    <property type="component" value="Unassembled WGS sequence"/>
</dbReference>
<dbReference type="InterPro" id="IPR032710">
    <property type="entry name" value="NTF2-like_dom_sf"/>
</dbReference>
<evidence type="ECO:0000313" key="3">
    <source>
        <dbReference type="Proteomes" id="UP000181951"/>
    </source>
</evidence>
<dbReference type="AlphaFoldDB" id="A0A1H8R8Z8"/>
<dbReference type="InterPro" id="IPR016888">
    <property type="entry name" value="UCP028498"/>
</dbReference>
<evidence type="ECO:0000313" key="2">
    <source>
        <dbReference type="EMBL" id="SEO62628.1"/>
    </source>
</evidence>
<keyword evidence="3" id="KW-1185">Reference proteome</keyword>
<dbReference type="EMBL" id="FODD01000033">
    <property type="protein sequence ID" value="SEO62628.1"/>
    <property type="molecule type" value="Genomic_DNA"/>
</dbReference>
<dbReference type="Pfam" id="PF10012">
    <property type="entry name" value="DUF2255"/>
    <property type="match status" value="1"/>
</dbReference>
<dbReference type="RefSeq" id="WP_245791665.1">
    <property type="nucleotide sequence ID" value="NZ_FODD01000033.1"/>
</dbReference>
<dbReference type="SUPFAM" id="SSF54427">
    <property type="entry name" value="NTF2-like"/>
    <property type="match status" value="1"/>
</dbReference>
<dbReference type="InterPro" id="IPR037401">
    <property type="entry name" value="SnoaL-like"/>
</dbReference>
<organism evidence="2 3">
    <name type="scientific">Actinacidiphila rubida</name>
    <dbReference type="NCBI Taxonomy" id="310780"/>
    <lineage>
        <taxon>Bacteria</taxon>
        <taxon>Bacillati</taxon>
        <taxon>Actinomycetota</taxon>
        <taxon>Actinomycetes</taxon>
        <taxon>Kitasatosporales</taxon>
        <taxon>Streptomycetaceae</taxon>
        <taxon>Actinacidiphila</taxon>
    </lineage>
</organism>
<proteinExistence type="predicted"/>
<accession>A0A1H8R8Z8</accession>
<evidence type="ECO:0000259" key="1">
    <source>
        <dbReference type="Pfam" id="PF13577"/>
    </source>
</evidence>
<dbReference type="Gene3D" id="3.10.450.50">
    <property type="match status" value="1"/>
</dbReference>
<reference evidence="2 3" key="1">
    <citation type="submission" date="2016-10" db="EMBL/GenBank/DDBJ databases">
        <authorList>
            <person name="de Groot N.N."/>
        </authorList>
    </citation>
    <scope>NUCLEOTIDE SEQUENCE [LARGE SCALE GENOMIC DNA]</scope>
    <source>
        <strain evidence="2 3">CGMCC 4.2026</strain>
    </source>
</reference>
<sequence length="277" mass="29186">MTTTWEPHDLELLSRTQSLILTAGDGGDGVEIGMAVTGGQLYVRAYRGPRSAWYQAALAHGRGRVTVAGTTHDVVLDTGGLGPAGPVDEAFTAKYGPAAAGLVASADARAATIRICPAPPRPTVPPAAPANAVPAHRAVENLLARYAELVDDGDFAGVGELLADASFTGSGATFTGREAIEGMFRDTLIVYADGTPRTQHVTSNVAVDVDEDAGTAEARSCVTVLQAVDGLPLQVIAAGRYRDRFTRRDGRWRFTRRQVDIRLVGDVSRHLRAAAAR</sequence>
<dbReference type="CDD" id="cd00531">
    <property type="entry name" value="NTF2_like"/>
    <property type="match status" value="1"/>
</dbReference>
<protein>
    <recommendedName>
        <fullName evidence="1">SnoaL-like domain-containing protein</fullName>
    </recommendedName>
</protein>
<feature type="domain" description="SnoaL-like" evidence="1">
    <location>
        <begin position="134"/>
        <end position="257"/>
    </location>
</feature>
<dbReference type="STRING" id="310780.SAMN05216267_103345"/>
<dbReference type="Pfam" id="PF13577">
    <property type="entry name" value="SnoaL_4"/>
    <property type="match status" value="1"/>
</dbReference>